<name>A0AC34FXR0_9BILA</name>
<dbReference type="Proteomes" id="UP000887579">
    <property type="component" value="Unplaced"/>
</dbReference>
<reference evidence="2" key="1">
    <citation type="submission" date="2022-11" db="UniProtKB">
        <authorList>
            <consortium name="WormBaseParasite"/>
        </authorList>
    </citation>
    <scope>IDENTIFICATION</scope>
</reference>
<dbReference type="WBParaSite" id="ES5_v2.g22087.t1">
    <property type="protein sequence ID" value="ES5_v2.g22087.t1"/>
    <property type="gene ID" value="ES5_v2.g22087"/>
</dbReference>
<evidence type="ECO:0000313" key="2">
    <source>
        <dbReference type="WBParaSite" id="ES5_v2.g22087.t1"/>
    </source>
</evidence>
<protein>
    <submittedName>
        <fullName evidence="2">Uncharacterized protein</fullName>
    </submittedName>
</protein>
<accession>A0AC34FXR0</accession>
<sequence length="418" mass="48561">MSEIDWDKENITTKEWLNVEVNQDSIFHAIQHLGLQRLNVVELNKKHLTKRNFYGLICISSKKIALREEKPFIFDVDSHHFGPTQVSTQVTENLTQRKRIFQQKIKNAEMTINLVNYALLASPSNFGERCGPFLKNYFDSKMETAIMEGNDLLASVIPIAYVHNYTAKKFPATPLKNFVTYFGFYRSTVSFDSSDDRILKIDPSGDLIESDNTKELVEELSELRKQICEESGGETNVLDTSSFLETSSLIDLYDEEPDENVEEQRSFAALASLTEVMENVIESSDYELLIEDQNEISAARREFKQLWFEGMENYQLFLDPEFDAFMEFYRMILHQDEKEVKRVIEGIEEKAVVEFRKEETAKKQLKSREKENQVPRIEKMPLAQRISEEKDHNLRKRRAPPVATPKPSTSQKKNKKIV</sequence>
<evidence type="ECO:0000313" key="1">
    <source>
        <dbReference type="Proteomes" id="UP000887579"/>
    </source>
</evidence>
<proteinExistence type="predicted"/>
<organism evidence="1 2">
    <name type="scientific">Panagrolaimus sp. ES5</name>
    <dbReference type="NCBI Taxonomy" id="591445"/>
    <lineage>
        <taxon>Eukaryota</taxon>
        <taxon>Metazoa</taxon>
        <taxon>Ecdysozoa</taxon>
        <taxon>Nematoda</taxon>
        <taxon>Chromadorea</taxon>
        <taxon>Rhabditida</taxon>
        <taxon>Tylenchina</taxon>
        <taxon>Panagrolaimomorpha</taxon>
        <taxon>Panagrolaimoidea</taxon>
        <taxon>Panagrolaimidae</taxon>
        <taxon>Panagrolaimus</taxon>
    </lineage>
</organism>